<dbReference type="SUPFAM" id="SSF48403">
    <property type="entry name" value="Ankyrin repeat"/>
    <property type="match status" value="1"/>
</dbReference>
<gene>
    <name evidence="1" type="ORF">ACD_3C00109G0002</name>
</gene>
<name>K2FYK4_9BACT</name>
<accession>K2FYK4</accession>
<dbReference type="InterPro" id="IPR036770">
    <property type="entry name" value="Ankyrin_rpt-contain_sf"/>
</dbReference>
<reference evidence="1" key="1">
    <citation type="journal article" date="2012" name="Science">
        <title>Fermentation, hydrogen, and sulfur metabolism in multiple uncultivated bacterial phyla.</title>
        <authorList>
            <person name="Wrighton K.C."/>
            <person name="Thomas B.C."/>
            <person name="Sharon I."/>
            <person name="Miller C.S."/>
            <person name="Castelle C.J."/>
            <person name="VerBerkmoes N.C."/>
            <person name="Wilkins M.J."/>
            <person name="Hettich R.L."/>
            <person name="Lipton M.S."/>
            <person name="Williams K.H."/>
            <person name="Long P.E."/>
            <person name="Banfield J.F."/>
        </authorList>
    </citation>
    <scope>NUCLEOTIDE SEQUENCE [LARGE SCALE GENOMIC DNA]</scope>
</reference>
<evidence type="ECO:0000313" key="1">
    <source>
        <dbReference type="EMBL" id="EKE28023.1"/>
    </source>
</evidence>
<proteinExistence type="predicted"/>
<sequence length="390" mass="45716">MEKQSIDDITRLLSMDLGALTEELWHTPEEAKAIVNWVVEAGSPAVEALIDEVSHDVEDALVPSVYTASELQIIISGLRKSLDSEKSEWINDILMNNDLFYLDKDENNILMILISEWNINAVEYLAAYPFDFFHKNKDGYNLFDLVEILASDNQLNESYKNNVRQCYKIIYDKVESALSIEFVLMTLKKSSNFHQYEELYEKMLISSNINEINWFGTNLLQKASLYWDVNVVKVLVKNWIDIKHANWKWETAISIAKSMLQWSKFITDYEEIIKIVTDADNISFKVKPILDFFEDNKNRNRWTYYPHFIFLLKKTWNIDEIDPVSWNTLLHAAISDWDVALINLLWKQWAKTDIPNKGWSTVSEIIATKTHPFYQKFNEMLKDNNRNAII</sequence>
<evidence type="ECO:0008006" key="2">
    <source>
        <dbReference type="Google" id="ProtNLM"/>
    </source>
</evidence>
<dbReference type="AlphaFoldDB" id="K2FYK4"/>
<comment type="caution">
    <text evidence="1">The sequence shown here is derived from an EMBL/GenBank/DDBJ whole genome shotgun (WGS) entry which is preliminary data.</text>
</comment>
<organism evidence="1">
    <name type="scientific">uncultured bacterium</name>
    <name type="common">gcode 4</name>
    <dbReference type="NCBI Taxonomy" id="1234023"/>
    <lineage>
        <taxon>Bacteria</taxon>
        <taxon>environmental samples</taxon>
    </lineage>
</organism>
<protein>
    <recommendedName>
        <fullName evidence="2">Ankyrin repeat protein</fullName>
    </recommendedName>
</protein>
<dbReference type="EMBL" id="AMFJ01000383">
    <property type="protein sequence ID" value="EKE28023.1"/>
    <property type="molecule type" value="Genomic_DNA"/>
</dbReference>
<dbReference type="Gene3D" id="1.25.40.20">
    <property type="entry name" value="Ankyrin repeat-containing domain"/>
    <property type="match status" value="1"/>
</dbReference>